<keyword evidence="5" id="KW-1185">Reference proteome</keyword>
<gene>
    <name evidence="4" type="ORF">HNP76_000137</name>
</gene>
<evidence type="ECO:0000259" key="3">
    <source>
        <dbReference type="Pfam" id="PF04773"/>
    </source>
</evidence>
<evidence type="ECO:0000256" key="2">
    <source>
        <dbReference type="SAM" id="SignalP"/>
    </source>
</evidence>
<evidence type="ECO:0000313" key="5">
    <source>
        <dbReference type="Proteomes" id="UP000518887"/>
    </source>
</evidence>
<dbReference type="InterPro" id="IPR006860">
    <property type="entry name" value="FecR"/>
</dbReference>
<dbReference type="PANTHER" id="PTHR38731">
    <property type="entry name" value="LIPL45-RELATED LIPOPROTEIN-RELATED"/>
    <property type="match status" value="1"/>
</dbReference>
<dbReference type="Proteomes" id="UP000518887">
    <property type="component" value="Unassembled WGS sequence"/>
</dbReference>
<evidence type="ECO:0000313" key="4">
    <source>
        <dbReference type="EMBL" id="MBB5224797.1"/>
    </source>
</evidence>
<dbReference type="Pfam" id="PF04773">
    <property type="entry name" value="FecR"/>
    <property type="match status" value="1"/>
</dbReference>
<comment type="caution">
    <text evidence="4">The sequence shown here is derived from an EMBL/GenBank/DDBJ whole genome shotgun (WGS) entry which is preliminary data.</text>
</comment>
<dbReference type="RefSeq" id="WP_184656441.1">
    <property type="nucleotide sequence ID" value="NZ_JACHFQ010000001.1"/>
</dbReference>
<feature type="chain" id="PRO_5031212072" description="FecR protein domain-containing protein" evidence="2">
    <location>
        <begin position="22"/>
        <end position="284"/>
    </location>
</feature>
<dbReference type="EMBL" id="JACHFQ010000001">
    <property type="protein sequence ID" value="MBB5224797.1"/>
    <property type="molecule type" value="Genomic_DNA"/>
</dbReference>
<dbReference type="PANTHER" id="PTHR38731:SF1">
    <property type="entry name" value="FECR PROTEIN DOMAIN-CONTAINING PROTEIN"/>
    <property type="match status" value="1"/>
</dbReference>
<organism evidence="4 5">
    <name type="scientific">Treponema ruminis</name>
    <dbReference type="NCBI Taxonomy" id="744515"/>
    <lineage>
        <taxon>Bacteria</taxon>
        <taxon>Pseudomonadati</taxon>
        <taxon>Spirochaetota</taxon>
        <taxon>Spirochaetia</taxon>
        <taxon>Spirochaetales</taxon>
        <taxon>Treponemataceae</taxon>
        <taxon>Treponema</taxon>
    </lineage>
</organism>
<proteinExistence type="predicted"/>
<dbReference type="Gene3D" id="2.60.120.1440">
    <property type="match status" value="1"/>
</dbReference>
<feature type="compositionally biased region" description="Low complexity" evidence="1">
    <location>
        <begin position="242"/>
        <end position="253"/>
    </location>
</feature>
<keyword evidence="2" id="KW-0732">Signal</keyword>
<sequence length="284" mass="28874">MKKLILSVILSALAFTSFAMQATVVSTKGKAEVQNGGAWVALKAGDSLDQGSVIQTGFKSEVVIKIKESTVTVAQLSRITLQTLAEREGLNGALGKDETSIFLDTGALRSNVQKSIDRRVGFTVRSPVATASVRGTIFDMKARYRAVNLSTIQGRVAFWKNTAKSEASLNNAEPGPVGEAPEGNGPDALTDDKAPSKAVVVREKQNASVDKGGGMSSPEATAHGNSSGIGRGTQPASAAERSAPVGGAAMPGPGAIGGPGANGGSGSGGFNSTGTLNITVGFEN</sequence>
<name>A0A7W8G6K3_9SPIR</name>
<accession>A0A7W8G6K3</accession>
<feature type="domain" description="FecR protein" evidence="3">
    <location>
        <begin position="53"/>
        <end position="156"/>
    </location>
</feature>
<evidence type="ECO:0000256" key="1">
    <source>
        <dbReference type="SAM" id="MobiDB-lite"/>
    </source>
</evidence>
<protein>
    <recommendedName>
        <fullName evidence="3">FecR protein domain-containing protein</fullName>
    </recommendedName>
</protein>
<dbReference type="AlphaFoldDB" id="A0A7W8G6K3"/>
<reference evidence="4 5" key="1">
    <citation type="submission" date="2020-08" db="EMBL/GenBank/DDBJ databases">
        <title>Genomic Encyclopedia of Type Strains, Phase IV (KMG-IV): sequencing the most valuable type-strain genomes for metagenomic binning, comparative biology and taxonomic classification.</title>
        <authorList>
            <person name="Goeker M."/>
        </authorList>
    </citation>
    <scope>NUCLEOTIDE SEQUENCE [LARGE SCALE GENOMIC DNA]</scope>
    <source>
        <strain evidence="4 5">DSM 103462</strain>
    </source>
</reference>
<feature type="compositionally biased region" description="Gly residues" evidence="1">
    <location>
        <begin position="254"/>
        <end position="271"/>
    </location>
</feature>
<feature type="compositionally biased region" description="Basic and acidic residues" evidence="1">
    <location>
        <begin position="190"/>
        <end position="205"/>
    </location>
</feature>
<feature type="region of interest" description="Disordered" evidence="1">
    <location>
        <begin position="167"/>
        <end position="284"/>
    </location>
</feature>
<feature type="signal peptide" evidence="2">
    <location>
        <begin position="1"/>
        <end position="21"/>
    </location>
</feature>